<dbReference type="AlphaFoldDB" id="A0A1U7VMN9"/>
<evidence type="ECO:0000256" key="1">
    <source>
        <dbReference type="SAM" id="Coils"/>
    </source>
</evidence>
<dbReference type="PANTHER" id="PTHR33710:SF76">
    <property type="entry name" value="ENDONUCLEASE_EXONUCLEASE_PHOSPHATASE DOMAIN-CONTAINING PROTEIN"/>
    <property type="match status" value="1"/>
</dbReference>
<dbReference type="SUPFAM" id="SSF56219">
    <property type="entry name" value="DNase I-like"/>
    <property type="match status" value="1"/>
</dbReference>
<dbReference type="RefSeq" id="XP_009763624.1">
    <property type="nucleotide sequence ID" value="XM_009765322.1"/>
</dbReference>
<dbReference type="Proteomes" id="UP000189701">
    <property type="component" value="Unplaced"/>
</dbReference>
<feature type="coiled-coil region" evidence="1">
    <location>
        <begin position="238"/>
        <end position="265"/>
    </location>
</feature>
<gene>
    <name evidence="3" type="primary">LOC104215506</name>
</gene>
<reference evidence="3" key="2">
    <citation type="submission" date="2025-08" db="UniProtKB">
        <authorList>
            <consortium name="RefSeq"/>
        </authorList>
    </citation>
    <scope>IDENTIFICATION</scope>
    <source>
        <tissue evidence="3">Leaf</tissue>
    </source>
</reference>
<accession>A0A1U7VMN9</accession>
<dbReference type="InterPro" id="IPR036691">
    <property type="entry name" value="Endo/exonu/phosph_ase_sf"/>
</dbReference>
<dbReference type="PANTHER" id="PTHR33710">
    <property type="entry name" value="BNAC02G09200D PROTEIN"/>
    <property type="match status" value="1"/>
</dbReference>
<dbReference type="eggNOG" id="KOG1075">
    <property type="taxonomic scope" value="Eukaryota"/>
</dbReference>
<evidence type="ECO:0000313" key="2">
    <source>
        <dbReference type="Proteomes" id="UP000189701"/>
    </source>
</evidence>
<organism evidence="2 3">
    <name type="scientific">Nicotiana sylvestris</name>
    <name type="common">Wood tobacco</name>
    <name type="synonym">South American tobacco</name>
    <dbReference type="NCBI Taxonomy" id="4096"/>
    <lineage>
        <taxon>Eukaryota</taxon>
        <taxon>Viridiplantae</taxon>
        <taxon>Streptophyta</taxon>
        <taxon>Embryophyta</taxon>
        <taxon>Tracheophyta</taxon>
        <taxon>Spermatophyta</taxon>
        <taxon>Magnoliopsida</taxon>
        <taxon>eudicotyledons</taxon>
        <taxon>Gunneridae</taxon>
        <taxon>Pentapetalae</taxon>
        <taxon>asterids</taxon>
        <taxon>lamiids</taxon>
        <taxon>Solanales</taxon>
        <taxon>Solanaceae</taxon>
        <taxon>Nicotianoideae</taxon>
        <taxon>Nicotianeae</taxon>
        <taxon>Nicotiana</taxon>
    </lineage>
</organism>
<evidence type="ECO:0000313" key="3">
    <source>
        <dbReference type="RefSeq" id="XP_009763624.1"/>
    </source>
</evidence>
<reference evidence="2" key="1">
    <citation type="journal article" date="2013" name="Genome Biol.">
        <title>Reference genomes and transcriptomes of Nicotiana sylvestris and Nicotiana tomentosiformis.</title>
        <authorList>
            <person name="Sierro N."/>
            <person name="Battey J.N."/>
            <person name="Ouadi S."/>
            <person name="Bovet L."/>
            <person name="Goepfert S."/>
            <person name="Bakaher N."/>
            <person name="Peitsch M.C."/>
            <person name="Ivanov N.V."/>
        </authorList>
    </citation>
    <scope>NUCLEOTIDE SEQUENCE [LARGE SCALE GENOMIC DNA]</scope>
</reference>
<protein>
    <submittedName>
        <fullName evidence="3">Uncharacterized protein LOC104215506</fullName>
    </submittedName>
</protein>
<proteinExistence type="predicted"/>
<name>A0A1U7VMN9_NICSY</name>
<dbReference type="OrthoDB" id="1305376at2759"/>
<sequence>MGNDWEIATDYTQSPNGRIWIGWKPQQVEVQIVASRLQFMHCLVKDKGSNFTIQITFIYGLNTINERKALWQGLRTLNNNITDPWITLGDFNPVLFVNDRQNGIPVHPNKIKDFQECIEDIGLGQLKGTWSLFSWSNKRDAHIGIHSFIDWAFGNAKWFDSYGHLETVYLNLGCSDHSPIIVNTRRIRQNLPRTFRLLNILLQNKDFKATIKTTWQHKVLGYTMYEICKKLKLIELNTRYLQKEVSSLERKIEDIRRKLQDTQQMLNSDLYNPNLIQKERDLIFELEKWSNIHEEVLRQKSRVVWLAKWDSNIRYFHAQMKTRQARNHISLICNDQGIMLTDPGQIQYEVINFFQELLGTKAAELPCLNNNIAKDR</sequence>
<keyword evidence="2" id="KW-1185">Reference proteome</keyword>
<keyword evidence="1" id="KW-0175">Coiled coil</keyword>
<dbReference type="Gene3D" id="3.60.10.10">
    <property type="entry name" value="Endonuclease/exonuclease/phosphatase"/>
    <property type="match status" value="1"/>
</dbReference>